<dbReference type="InterPro" id="IPR011712">
    <property type="entry name" value="Sig_transdc_His_kin_sub3_dim/P"/>
</dbReference>
<accession>A0A934QTU5</accession>
<evidence type="ECO:0000313" key="7">
    <source>
        <dbReference type="Proteomes" id="UP000635245"/>
    </source>
</evidence>
<dbReference type="PANTHER" id="PTHR24421">
    <property type="entry name" value="NITRATE/NITRITE SENSOR PROTEIN NARX-RELATED"/>
    <property type="match status" value="1"/>
</dbReference>
<keyword evidence="3" id="KW-0902">Two-component regulatory system</keyword>
<keyword evidence="4" id="KW-0812">Transmembrane</keyword>
<dbReference type="GO" id="GO:0046983">
    <property type="term" value="F:protein dimerization activity"/>
    <property type="evidence" value="ECO:0007669"/>
    <property type="project" value="InterPro"/>
</dbReference>
<feature type="transmembrane region" description="Helical" evidence="4">
    <location>
        <begin position="161"/>
        <end position="183"/>
    </location>
</feature>
<name>A0A934QTU5_9PSEU</name>
<organism evidence="6 7">
    <name type="scientific">Prauserella cavernicola</name>
    <dbReference type="NCBI Taxonomy" id="2800127"/>
    <lineage>
        <taxon>Bacteria</taxon>
        <taxon>Bacillati</taxon>
        <taxon>Actinomycetota</taxon>
        <taxon>Actinomycetes</taxon>
        <taxon>Pseudonocardiales</taxon>
        <taxon>Pseudonocardiaceae</taxon>
        <taxon>Prauserella</taxon>
    </lineage>
</organism>
<evidence type="ECO:0000256" key="3">
    <source>
        <dbReference type="ARBA" id="ARBA00023012"/>
    </source>
</evidence>
<feature type="transmembrane region" description="Helical" evidence="4">
    <location>
        <begin position="134"/>
        <end position="155"/>
    </location>
</feature>
<comment type="caution">
    <text evidence="6">The sequence shown here is derived from an EMBL/GenBank/DDBJ whole genome shotgun (WGS) entry which is preliminary data.</text>
</comment>
<keyword evidence="2 6" id="KW-0418">Kinase</keyword>
<evidence type="ECO:0000259" key="5">
    <source>
        <dbReference type="Pfam" id="PF07730"/>
    </source>
</evidence>
<dbReference type="Gene3D" id="1.20.5.1930">
    <property type="match status" value="1"/>
</dbReference>
<dbReference type="Pfam" id="PF07730">
    <property type="entry name" value="HisKA_3"/>
    <property type="match status" value="1"/>
</dbReference>
<dbReference type="InterPro" id="IPR036890">
    <property type="entry name" value="HATPase_C_sf"/>
</dbReference>
<keyword evidence="4" id="KW-1133">Transmembrane helix</keyword>
<feature type="transmembrane region" description="Helical" evidence="4">
    <location>
        <begin position="80"/>
        <end position="102"/>
    </location>
</feature>
<dbReference type="GO" id="GO:0000155">
    <property type="term" value="F:phosphorelay sensor kinase activity"/>
    <property type="evidence" value="ECO:0007669"/>
    <property type="project" value="InterPro"/>
</dbReference>
<feature type="domain" description="Signal transduction histidine kinase subgroup 3 dimerisation and phosphoacceptor" evidence="5">
    <location>
        <begin position="204"/>
        <end position="271"/>
    </location>
</feature>
<dbReference type="AlphaFoldDB" id="A0A934QTU5"/>
<keyword evidence="4" id="KW-0472">Membrane</keyword>
<dbReference type="InterPro" id="IPR050482">
    <property type="entry name" value="Sensor_HK_TwoCompSys"/>
</dbReference>
<evidence type="ECO:0000256" key="4">
    <source>
        <dbReference type="SAM" id="Phobius"/>
    </source>
</evidence>
<dbReference type="Proteomes" id="UP000635245">
    <property type="component" value="Unassembled WGS sequence"/>
</dbReference>
<feature type="transmembrane region" description="Helical" evidence="4">
    <location>
        <begin position="51"/>
        <end position="68"/>
    </location>
</feature>
<evidence type="ECO:0000313" key="6">
    <source>
        <dbReference type="EMBL" id="MBK1786300.1"/>
    </source>
</evidence>
<protein>
    <submittedName>
        <fullName evidence="6">Histidine kinase</fullName>
    </submittedName>
</protein>
<gene>
    <name evidence="6" type="ORF">JHE00_18370</name>
</gene>
<evidence type="ECO:0000256" key="2">
    <source>
        <dbReference type="ARBA" id="ARBA00022777"/>
    </source>
</evidence>
<keyword evidence="7" id="KW-1185">Reference proteome</keyword>
<dbReference type="EMBL" id="JAENJH010000004">
    <property type="protein sequence ID" value="MBK1786300.1"/>
    <property type="molecule type" value="Genomic_DNA"/>
</dbReference>
<proteinExistence type="predicted"/>
<dbReference type="PANTHER" id="PTHR24421:SF63">
    <property type="entry name" value="SENSOR HISTIDINE KINASE DESK"/>
    <property type="match status" value="1"/>
</dbReference>
<keyword evidence="1" id="KW-0808">Transferase</keyword>
<dbReference type="GO" id="GO:0016020">
    <property type="term" value="C:membrane"/>
    <property type="evidence" value="ECO:0007669"/>
    <property type="project" value="InterPro"/>
</dbReference>
<evidence type="ECO:0000256" key="1">
    <source>
        <dbReference type="ARBA" id="ARBA00022679"/>
    </source>
</evidence>
<feature type="transmembrane region" description="Helical" evidence="4">
    <location>
        <begin position="20"/>
        <end position="39"/>
    </location>
</feature>
<dbReference type="CDD" id="cd16917">
    <property type="entry name" value="HATPase_UhpB-NarQ-NarX-like"/>
    <property type="match status" value="1"/>
</dbReference>
<reference evidence="6" key="1">
    <citation type="submission" date="2020-12" db="EMBL/GenBank/DDBJ databases">
        <title>Prauserella sp. ASG 168, a novel actinomycete isolated from cave rock.</title>
        <authorList>
            <person name="Suriyachadkun C."/>
        </authorList>
    </citation>
    <scope>NUCLEOTIDE SEQUENCE</scope>
    <source>
        <strain evidence="6">ASG 168</strain>
    </source>
</reference>
<sequence length="394" mass="41697">MMATLSGVNDAGTRVRGMRLYTLWSLMAIGGFCLVPPVILLAENRFDGPGVWLLCTVAGVLAVQRARLVRQAVHHAGQPLGLRAELLVTLALAIAACSYAFVVDPEPMWWGFLPAVVGGAVVLNLPAEARWRAATVVSVVTALCAAAATVLWAQGDYPTTGWFSVAVLVLVLLSLDVAQLWLWDIVTEVDRARATAGELAVARERLRFAADLHDIQGHHLQAIMLKGELTERLIGRDDDAARAQAAELTELARTALTDTREVVHGYRSTDLGTELTNAVELLRAAGIRTTVSGSADTVPPPLRGLFGALVREGTTNILRHSQASTCELTFDVADGRARVRLGNDGVSPAEVDPGSGIASLRERFATMGGEVSALSADGRFELSGSAAEPGGVPA</sequence>
<feature type="transmembrane region" description="Helical" evidence="4">
    <location>
        <begin position="108"/>
        <end position="127"/>
    </location>
</feature>
<dbReference type="Gene3D" id="3.30.565.10">
    <property type="entry name" value="Histidine kinase-like ATPase, C-terminal domain"/>
    <property type="match status" value="1"/>
</dbReference>